<reference evidence="3" key="1">
    <citation type="submission" date="2012-11" db="EMBL/GenBank/DDBJ databases">
        <authorList>
            <person name="Lucero-Rivera Y.E."/>
            <person name="Tovar-Ramirez D."/>
        </authorList>
    </citation>
    <scope>NUCLEOTIDE SEQUENCE [LARGE SCALE GENOMIC DNA]</scope>
    <source>
        <strain evidence="3">Araruama</strain>
    </source>
</reference>
<protein>
    <recommendedName>
        <fullName evidence="4">Secreted protein</fullName>
    </recommendedName>
</protein>
<dbReference type="Proteomes" id="UP000189670">
    <property type="component" value="Unassembled WGS sequence"/>
</dbReference>
<comment type="caution">
    <text evidence="2">The sequence shown here is derived from an EMBL/GenBank/DDBJ whole genome shotgun (WGS) entry which is preliminary data.</text>
</comment>
<organism evidence="2 3">
    <name type="scientific">Candidatus Magnetoglobus multicellularis str. Araruama</name>
    <dbReference type="NCBI Taxonomy" id="890399"/>
    <lineage>
        <taxon>Bacteria</taxon>
        <taxon>Pseudomonadati</taxon>
        <taxon>Thermodesulfobacteriota</taxon>
        <taxon>Desulfobacteria</taxon>
        <taxon>Desulfobacterales</taxon>
        <taxon>Desulfobacteraceae</taxon>
        <taxon>Candidatus Magnetoglobus</taxon>
    </lineage>
</organism>
<dbReference type="EMBL" id="ATBP01000373">
    <property type="protein sequence ID" value="ETR70758.1"/>
    <property type="molecule type" value="Genomic_DNA"/>
</dbReference>
<proteinExistence type="predicted"/>
<evidence type="ECO:0000256" key="1">
    <source>
        <dbReference type="SAM" id="SignalP"/>
    </source>
</evidence>
<feature type="signal peptide" evidence="1">
    <location>
        <begin position="1"/>
        <end position="20"/>
    </location>
</feature>
<dbReference type="AlphaFoldDB" id="A0A1V1P7I5"/>
<evidence type="ECO:0000313" key="3">
    <source>
        <dbReference type="Proteomes" id="UP000189670"/>
    </source>
</evidence>
<feature type="chain" id="PRO_5010747703" description="Secreted protein" evidence="1">
    <location>
        <begin position="21"/>
        <end position="77"/>
    </location>
</feature>
<evidence type="ECO:0000313" key="2">
    <source>
        <dbReference type="EMBL" id="ETR70758.1"/>
    </source>
</evidence>
<name>A0A1V1P7I5_9BACT</name>
<feature type="non-terminal residue" evidence="2">
    <location>
        <position position="77"/>
    </location>
</feature>
<evidence type="ECO:0008006" key="4">
    <source>
        <dbReference type="Google" id="ProtNLM"/>
    </source>
</evidence>
<sequence>MKTIKSIIIMSCLLTLAVSAALSWPIPHTGQNKCYDNNREIPCPSKGEDYYGQDAQYVTNKRSYTKLDQNGQRRNNS</sequence>
<accession>A0A1V1P7I5</accession>
<gene>
    <name evidence="2" type="ORF">OMM_08575</name>
</gene>
<keyword evidence="1" id="KW-0732">Signal</keyword>